<feature type="region of interest" description="Disordered" evidence="7">
    <location>
        <begin position="256"/>
        <end position="280"/>
    </location>
</feature>
<keyword evidence="4 6" id="KW-0238">DNA-binding</keyword>
<dbReference type="AlphaFoldDB" id="A0A835HVM1"/>
<dbReference type="GO" id="GO:0005634">
    <property type="term" value="C:nucleus"/>
    <property type="evidence" value="ECO:0007669"/>
    <property type="project" value="UniProtKB-SubCell"/>
</dbReference>
<dbReference type="Pfam" id="PF00538">
    <property type="entry name" value="Linker_histone"/>
    <property type="match status" value="1"/>
</dbReference>
<dbReference type="GO" id="GO:0000786">
    <property type="term" value="C:nucleosome"/>
    <property type="evidence" value="ECO:0007669"/>
    <property type="project" value="InterPro"/>
</dbReference>
<dbReference type="OrthoDB" id="1110759at2759"/>
<dbReference type="CDD" id="cd00073">
    <property type="entry name" value="H15"/>
    <property type="match status" value="1"/>
</dbReference>
<dbReference type="InterPro" id="IPR036388">
    <property type="entry name" value="WH-like_DNA-bd_sf"/>
</dbReference>
<organism evidence="9 10">
    <name type="scientific">Coptis chinensis</name>
    <dbReference type="NCBI Taxonomy" id="261450"/>
    <lineage>
        <taxon>Eukaryota</taxon>
        <taxon>Viridiplantae</taxon>
        <taxon>Streptophyta</taxon>
        <taxon>Embryophyta</taxon>
        <taxon>Tracheophyta</taxon>
        <taxon>Spermatophyta</taxon>
        <taxon>Magnoliopsida</taxon>
        <taxon>Ranunculales</taxon>
        <taxon>Ranunculaceae</taxon>
        <taxon>Coptidoideae</taxon>
        <taxon>Coptis</taxon>
    </lineage>
</organism>
<dbReference type="PRINTS" id="PR00624">
    <property type="entry name" value="HISTONEH5"/>
</dbReference>
<comment type="caution">
    <text evidence="9">The sequence shown here is derived from an EMBL/GenBank/DDBJ whole genome shotgun (WGS) entry which is preliminary data.</text>
</comment>
<comment type="subcellular location">
    <subcellularLocation>
        <location evidence="2">Chromosome</location>
    </subcellularLocation>
    <subcellularLocation>
        <location evidence="1 6">Nucleus</location>
    </subcellularLocation>
</comment>
<protein>
    <recommendedName>
        <fullName evidence="8">H15 domain-containing protein</fullName>
    </recommendedName>
</protein>
<dbReference type="GO" id="GO:0003690">
    <property type="term" value="F:double-stranded DNA binding"/>
    <property type="evidence" value="ECO:0007669"/>
    <property type="project" value="TreeGrafter"/>
</dbReference>
<dbReference type="InterPro" id="IPR036390">
    <property type="entry name" value="WH_DNA-bd_sf"/>
</dbReference>
<dbReference type="GO" id="GO:0006334">
    <property type="term" value="P:nucleosome assembly"/>
    <property type="evidence" value="ECO:0007669"/>
    <property type="project" value="InterPro"/>
</dbReference>
<dbReference type="GO" id="GO:0030527">
    <property type="term" value="F:structural constituent of chromatin"/>
    <property type="evidence" value="ECO:0007669"/>
    <property type="project" value="InterPro"/>
</dbReference>
<keyword evidence="3 6" id="KW-0158">Chromosome</keyword>
<keyword evidence="10" id="KW-1185">Reference proteome</keyword>
<evidence type="ECO:0000256" key="1">
    <source>
        <dbReference type="ARBA" id="ARBA00004123"/>
    </source>
</evidence>
<dbReference type="GO" id="GO:0045910">
    <property type="term" value="P:negative regulation of DNA recombination"/>
    <property type="evidence" value="ECO:0007669"/>
    <property type="project" value="TreeGrafter"/>
</dbReference>
<proteinExistence type="inferred from homology"/>
<feature type="region of interest" description="Disordered" evidence="7">
    <location>
        <begin position="1"/>
        <end position="27"/>
    </location>
</feature>
<accession>A0A835HVM1</accession>
<dbReference type="EMBL" id="JADFTS010000005">
    <property type="protein sequence ID" value="KAF9605571.1"/>
    <property type="molecule type" value="Genomic_DNA"/>
</dbReference>
<dbReference type="Proteomes" id="UP000631114">
    <property type="component" value="Unassembled WGS sequence"/>
</dbReference>
<dbReference type="SMART" id="SM00526">
    <property type="entry name" value="H15"/>
    <property type="match status" value="1"/>
</dbReference>
<evidence type="ECO:0000259" key="8">
    <source>
        <dbReference type="PROSITE" id="PS51504"/>
    </source>
</evidence>
<dbReference type="GO" id="GO:0030261">
    <property type="term" value="P:chromosome condensation"/>
    <property type="evidence" value="ECO:0007669"/>
    <property type="project" value="TreeGrafter"/>
</dbReference>
<evidence type="ECO:0000256" key="7">
    <source>
        <dbReference type="SAM" id="MobiDB-lite"/>
    </source>
</evidence>
<feature type="compositionally biased region" description="Basic and acidic residues" evidence="7">
    <location>
        <begin position="1"/>
        <end position="21"/>
    </location>
</feature>
<dbReference type="PROSITE" id="PS51504">
    <property type="entry name" value="H15"/>
    <property type="match status" value="1"/>
</dbReference>
<evidence type="ECO:0000313" key="10">
    <source>
        <dbReference type="Proteomes" id="UP000631114"/>
    </source>
</evidence>
<dbReference type="GO" id="GO:0031492">
    <property type="term" value="F:nucleosomal DNA binding"/>
    <property type="evidence" value="ECO:0007669"/>
    <property type="project" value="TreeGrafter"/>
</dbReference>
<dbReference type="InterPro" id="IPR005819">
    <property type="entry name" value="H1/H5"/>
</dbReference>
<comment type="similarity">
    <text evidence="6">Belongs to the histone H1/H5 family.</text>
</comment>
<evidence type="ECO:0000256" key="2">
    <source>
        <dbReference type="ARBA" id="ARBA00004286"/>
    </source>
</evidence>
<gene>
    <name evidence="9" type="ORF">IFM89_017590</name>
</gene>
<dbReference type="Gene3D" id="1.10.10.10">
    <property type="entry name" value="Winged helix-like DNA-binding domain superfamily/Winged helix DNA-binding domain"/>
    <property type="match status" value="1"/>
</dbReference>
<evidence type="ECO:0000256" key="5">
    <source>
        <dbReference type="ARBA" id="ARBA00023242"/>
    </source>
</evidence>
<dbReference type="SUPFAM" id="SSF46785">
    <property type="entry name" value="Winged helix' DNA-binding domain"/>
    <property type="match status" value="1"/>
</dbReference>
<sequence length="280" mass="31987">MAKQVKEKKVAKAAAPKEKKSTPSHPPYFQMIKEASLALKEKGGSSPYAIAKYMEEKHKEVLPKKFQEDVGSHLVEEQCCERNTVNAKASLLFFEKKVVKKQPVKKTEKKVKKVGTPVKKSKKAAAVKPKQSPLNISDFDHTPSYCVILLGIVCTSLNLPQLKEERLKCSPCALQIWRPWWKYCNRTNLAGIWNGTSFVQETRLIVYTEIGYWNAVEIDPSKILRGMEWYFFCPRDTTNRRATKLDIGTIGRDRPICNGPHNRGDEEDTDFPFRKGTARR</sequence>
<dbReference type="PANTHER" id="PTHR11467:SF36">
    <property type="entry name" value="HISTONE 24-RELATED"/>
    <property type="match status" value="1"/>
</dbReference>
<evidence type="ECO:0000313" key="9">
    <source>
        <dbReference type="EMBL" id="KAF9605571.1"/>
    </source>
</evidence>
<evidence type="ECO:0000256" key="4">
    <source>
        <dbReference type="ARBA" id="ARBA00023125"/>
    </source>
</evidence>
<dbReference type="InterPro" id="IPR005818">
    <property type="entry name" value="Histone_H1/H5_H15"/>
</dbReference>
<feature type="domain" description="H15" evidence="8">
    <location>
        <begin position="24"/>
        <end position="122"/>
    </location>
</feature>
<keyword evidence="5 6" id="KW-0539">Nucleus</keyword>
<dbReference type="PANTHER" id="PTHR11467">
    <property type="entry name" value="HISTONE H1"/>
    <property type="match status" value="1"/>
</dbReference>
<reference evidence="9 10" key="1">
    <citation type="submission" date="2020-10" db="EMBL/GenBank/DDBJ databases">
        <title>The Coptis chinensis genome and diversification of protoberbering-type alkaloids.</title>
        <authorList>
            <person name="Wang B."/>
            <person name="Shu S."/>
            <person name="Song C."/>
            <person name="Liu Y."/>
        </authorList>
    </citation>
    <scope>NUCLEOTIDE SEQUENCE [LARGE SCALE GENOMIC DNA]</scope>
    <source>
        <strain evidence="9">HL-2020</strain>
        <tissue evidence="9">Leaf</tissue>
    </source>
</reference>
<evidence type="ECO:0000256" key="3">
    <source>
        <dbReference type="ARBA" id="ARBA00022454"/>
    </source>
</evidence>
<evidence type="ECO:0000256" key="6">
    <source>
        <dbReference type="RuleBase" id="RU003894"/>
    </source>
</evidence>
<name>A0A835HVM1_9MAGN</name>